<feature type="signal peptide" evidence="1">
    <location>
        <begin position="1"/>
        <end position="33"/>
    </location>
</feature>
<keyword evidence="1" id="KW-0732">Signal</keyword>
<evidence type="ECO:0000313" key="3">
    <source>
        <dbReference type="Proteomes" id="UP000610966"/>
    </source>
</evidence>
<proteinExistence type="predicted"/>
<reference evidence="2" key="1">
    <citation type="submission" date="2021-01" db="EMBL/GenBank/DDBJ databases">
        <title>Whole genome shotgun sequence of Sphaerimonospora thailandensis NBRC 107569.</title>
        <authorList>
            <person name="Komaki H."/>
            <person name="Tamura T."/>
        </authorList>
    </citation>
    <scope>NUCLEOTIDE SEQUENCE</scope>
    <source>
        <strain evidence="2">NBRC 107569</strain>
    </source>
</reference>
<evidence type="ECO:0000256" key="1">
    <source>
        <dbReference type="SAM" id="SignalP"/>
    </source>
</evidence>
<sequence>MLRKITATRRVSPGVACLGLGLALLAGCGDVNAGQAIGPPASVPATAAFTQADAETAVESLGDLADAWKHQDCAKVGHLTTWVENTLGGRVCEAARSARSTASGRAVPDTSWGSGVGRYRDPEFLVPGTAATDDEDGAWFAVLARRPEPAYFVFVRSEGRWRLGAGPIPLIGPAPKRADEVGNVDDEPDVAVRAKLVPTRYVTFLTDPAGVSGVKFASGDPMRGLLTELVRAPGRVRPDRLSVDVRIEGSPRALALPDGSALVFHALRLVHAQEPGPGRSTLAHPRYAAGDVRAFTGKSGPRSITAEELVLVATKVSKNNRLTTVALRRTLADIAQSKPM</sequence>
<dbReference type="Proteomes" id="UP000610966">
    <property type="component" value="Unassembled WGS sequence"/>
</dbReference>
<feature type="chain" id="PRO_5035242160" description="Lipoprotein" evidence="1">
    <location>
        <begin position="34"/>
        <end position="340"/>
    </location>
</feature>
<accession>A0A8J3VZH7</accession>
<evidence type="ECO:0000313" key="2">
    <source>
        <dbReference type="EMBL" id="GIH70487.1"/>
    </source>
</evidence>
<protein>
    <recommendedName>
        <fullName evidence="4">Lipoprotein</fullName>
    </recommendedName>
</protein>
<keyword evidence="3" id="KW-1185">Reference proteome</keyword>
<dbReference type="AlphaFoldDB" id="A0A8J3VZH7"/>
<name>A0A8J3VZH7_9ACTN</name>
<evidence type="ECO:0008006" key="4">
    <source>
        <dbReference type="Google" id="ProtNLM"/>
    </source>
</evidence>
<comment type="caution">
    <text evidence="2">The sequence shown here is derived from an EMBL/GenBank/DDBJ whole genome shotgun (WGS) entry which is preliminary data.</text>
</comment>
<dbReference type="PROSITE" id="PS51257">
    <property type="entry name" value="PROKAR_LIPOPROTEIN"/>
    <property type="match status" value="1"/>
</dbReference>
<organism evidence="2 3">
    <name type="scientific">Sphaerimonospora thailandensis</name>
    <dbReference type="NCBI Taxonomy" id="795644"/>
    <lineage>
        <taxon>Bacteria</taxon>
        <taxon>Bacillati</taxon>
        <taxon>Actinomycetota</taxon>
        <taxon>Actinomycetes</taxon>
        <taxon>Streptosporangiales</taxon>
        <taxon>Streptosporangiaceae</taxon>
        <taxon>Sphaerimonospora</taxon>
    </lineage>
</organism>
<gene>
    <name evidence="2" type="ORF">Mth01_27400</name>
</gene>
<dbReference type="EMBL" id="BOOG01000022">
    <property type="protein sequence ID" value="GIH70487.1"/>
    <property type="molecule type" value="Genomic_DNA"/>
</dbReference>